<keyword evidence="2" id="KW-0808">Transferase</keyword>
<name>A0AAE4G7M7_9BURK</name>
<dbReference type="AlphaFoldDB" id="A0AAE4G7M7"/>
<dbReference type="InterPro" id="IPR002201">
    <property type="entry name" value="Glyco_trans_9"/>
</dbReference>
<accession>A0AAE4G7M7</accession>
<dbReference type="GO" id="GO:0009244">
    <property type="term" value="P:lipopolysaccharide core region biosynthetic process"/>
    <property type="evidence" value="ECO:0007669"/>
    <property type="project" value="TreeGrafter"/>
</dbReference>
<evidence type="ECO:0000256" key="1">
    <source>
        <dbReference type="ARBA" id="ARBA00022676"/>
    </source>
</evidence>
<dbReference type="Pfam" id="PF01075">
    <property type="entry name" value="Glyco_transf_9"/>
    <property type="match status" value="1"/>
</dbReference>
<dbReference type="CDD" id="cd03789">
    <property type="entry name" value="GT9_LPS_heptosyltransferase"/>
    <property type="match status" value="1"/>
</dbReference>
<dbReference type="GO" id="GO:0005829">
    <property type="term" value="C:cytosol"/>
    <property type="evidence" value="ECO:0007669"/>
    <property type="project" value="TreeGrafter"/>
</dbReference>
<reference evidence="3" key="1">
    <citation type="submission" date="2023-02" db="EMBL/GenBank/DDBJ databases">
        <title>Description of Herbaspirillum huttiense subsp. nephrolepsisexaltata and Herbaspirillum huttiense subsp. lycopersicon.</title>
        <authorList>
            <person name="Poudel M."/>
            <person name="Sharma A."/>
            <person name="Goss E."/>
            <person name="Tapia J.H."/>
            <person name="Harmon C.M."/>
            <person name="Jones J.B."/>
        </authorList>
    </citation>
    <scope>NUCLEOTIDE SEQUENCE</scope>
    <source>
        <strain evidence="3">NC40101</strain>
    </source>
</reference>
<keyword evidence="1" id="KW-0328">Glycosyltransferase</keyword>
<dbReference type="PANTHER" id="PTHR30160:SF15">
    <property type="entry name" value="GLYCOSYLTRANSFERASE HI_0523-RELATED"/>
    <property type="match status" value="1"/>
</dbReference>
<protein>
    <submittedName>
        <fullName evidence="3">Glycosyltransferase family 9 protein</fullName>
    </submittedName>
</protein>
<dbReference type="PANTHER" id="PTHR30160">
    <property type="entry name" value="TETRAACYLDISACCHARIDE 4'-KINASE-RELATED"/>
    <property type="match status" value="1"/>
</dbReference>
<sequence length="412" mass="46901">MKKTFKQALRECNWERNFLIKRWKLRMRFALMGMVKWIMLPRRTTPDLSAGRKILVVRNDRIGDMIATTALIRNLARCGYAVYLSSRKPALEIIKHNPYVSGTFAYDDSSVGAWLRAMRAVRRERFDLAVDVRCNRFVDLKNLLFCSYLRTPILAGFNKSSLPTFNYPIPYYSPESHVTVQLRTLLEQLQITPDDFHYELFVSDEVRARARAFLQTVRSGGTKKIAVFNPFGSVPARFLSDEQISIVCQQLGSQYHVVLIGEADSVQRLGTLEQVSVFDSQSVLDVIPLIEHADLVVTVDTAIVHIATCYQKKTIAFYINTVPVAPVSANLKVMRAHELFLLNSKLQDFYQDSKYLIKSTPDRTIPVNHLVWAPNNPRAQQIVFDSDPIRKVEGAVFQAQFAQSLAAIHEAG</sequence>
<dbReference type="GO" id="GO:0008713">
    <property type="term" value="F:ADP-heptose-lipopolysaccharide heptosyltransferase activity"/>
    <property type="evidence" value="ECO:0007669"/>
    <property type="project" value="TreeGrafter"/>
</dbReference>
<evidence type="ECO:0000313" key="3">
    <source>
        <dbReference type="EMBL" id="MDT0337266.1"/>
    </source>
</evidence>
<proteinExistence type="predicted"/>
<gene>
    <name evidence="3" type="ORF">RJN63_10540</name>
</gene>
<dbReference type="InterPro" id="IPR051199">
    <property type="entry name" value="LPS_LOS_Heptosyltrfase"/>
</dbReference>
<dbReference type="Gene3D" id="3.40.50.2000">
    <property type="entry name" value="Glycogen Phosphorylase B"/>
    <property type="match status" value="2"/>
</dbReference>
<dbReference type="RefSeq" id="WP_310838354.1">
    <property type="nucleotide sequence ID" value="NZ_JAVLSM010000013.1"/>
</dbReference>
<dbReference type="SUPFAM" id="SSF53756">
    <property type="entry name" value="UDP-Glycosyltransferase/glycogen phosphorylase"/>
    <property type="match status" value="1"/>
</dbReference>
<comment type="caution">
    <text evidence="3">The sequence shown here is derived from an EMBL/GenBank/DDBJ whole genome shotgun (WGS) entry which is preliminary data.</text>
</comment>
<organism evidence="3">
    <name type="scientific">Herbaspirillum huttiense subsp. nephrolepidis</name>
    <dbReference type="NCBI Taxonomy" id="3075126"/>
    <lineage>
        <taxon>Bacteria</taxon>
        <taxon>Pseudomonadati</taxon>
        <taxon>Pseudomonadota</taxon>
        <taxon>Betaproteobacteria</taxon>
        <taxon>Burkholderiales</taxon>
        <taxon>Oxalobacteraceae</taxon>
        <taxon>Herbaspirillum</taxon>
    </lineage>
</organism>
<evidence type="ECO:0000256" key="2">
    <source>
        <dbReference type="ARBA" id="ARBA00022679"/>
    </source>
</evidence>
<dbReference type="EMBL" id="JAVRAA010000004">
    <property type="protein sequence ID" value="MDT0337266.1"/>
    <property type="molecule type" value="Genomic_DNA"/>
</dbReference>